<gene>
    <name evidence="2" type="ORF">TW81_00655</name>
</gene>
<feature type="domain" description="N-acetyltransferase" evidence="1">
    <location>
        <begin position="19"/>
        <end position="161"/>
    </location>
</feature>
<dbReference type="InterPro" id="IPR051531">
    <property type="entry name" value="N-acetyltransferase"/>
</dbReference>
<organism evidence="2 3">
    <name type="scientific">Vibrio galatheae</name>
    <dbReference type="NCBI Taxonomy" id="579748"/>
    <lineage>
        <taxon>Bacteria</taxon>
        <taxon>Pseudomonadati</taxon>
        <taxon>Pseudomonadota</taxon>
        <taxon>Gammaproteobacteria</taxon>
        <taxon>Vibrionales</taxon>
        <taxon>Vibrionaceae</taxon>
        <taxon>Vibrio</taxon>
    </lineage>
</organism>
<sequence>MTIVTRRSLLVPYNESLQSEYLMLNCCAINRAQMNGAHTVSSAKAQFEKVLNDRNIFAMAVLDSHNREYMGHVFVSDLDTQPELGYIFDKDYWGRGIASEVLQAFFSKAVRDLNLERVAATANVGHEPSVRILNKLGFKFNAHKRDMFGPYDEFVFTSDAVADRPLLAGNLA</sequence>
<evidence type="ECO:0000313" key="3">
    <source>
        <dbReference type="Proteomes" id="UP000033673"/>
    </source>
</evidence>
<dbReference type="RefSeq" id="WP_045953800.1">
    <property type="nucleotide sequence ID" value="NZ_JXXV01000003.1"/>
</dbReference>
<proteinExistence type="predicted"/>
<dbReference type="PANTHER" id="PTHR43792:SF1">
    <property type="entry name" value="N-ACETYLTRANSFERASE DOMAIN-CONTAINING PROTEIN"/>
    <property type="match status" value="1"/>
</dbReference>
<dbReference type="CDD" id="cd04301">
    <property type="entry name" value="NAT_SF"/>
    <property type="match status" value="1"/>
</dbReference>
<dbReference type="STRING" id="579748.TW81_00655"/>
<dbReference type="AlphaFoldDB" id="A0A0F4NQF5"/>
<dbReference type="Gene3D" id="3.40.630.30">
    <property type="match status" value="1"/>
</dbReference>
<dbReference type="Pfam" id="PF13302">
    <property type="entry name" value="Acetyltransf_3"/>
    <property type="match status" value="1"/>
</dbReference>
<reference evidence="2 3" key="1">
    <citation type="journal article" date="2015" name="BMC Genomics">
        <title>Genome mining reveals unlocked bioactive potential of marine Gram-negative bacteria.</title>
        <authorList>
            <person name="Machado H."/>
            <person name="Sonnenschein E.C."/>
            <person name="Melchiorsen J."/>
            <person name="Gram L."/>
        </authorList>
    </citation>
    <scope>NUCLEOTIDE SEQUENCE [LARGE SCALE GENOMIC DNA]</scope>
    <source>
        <strain evidence="2 3">S2757</strain>
    </source>
</reference>
<dbReference type="SUPFAM" id="SSF55729">
    <property type="entry name" value="Acyl-CoA N-acyltransferases (Nat)"/>
    <property type="match status" value="1"/>
</dbReference>
<dbReference type="EMBL" id="JXXV01000003">
    <property type="protein sequence ID" value="KJY85380.1"/>
    <property type="molecule type" value="Genomic_DNA"/>
</dbReference>
<name>A0A0F4NQF5_9VIBR</name>
<protein>
    <submittedName>
        <fullName evidence="2">Acetyltransferase</fullName>
    </submittedName>
</protein>
<dbReference type="InterPro" id="IPR000182">
    <property type="entry name" value="GNAT_dom"/>
</dbReference>
<accession>A0A0F4NQF5</accession>
<dbReference type="PANTHER" id="PTHR43792">
    <property type="entry name" value="GNAT FAMILY, PUTATIVE (AFU_ORTHOLOGUE AFUA_3G00765)-RELATED-RELATED"/>
    <property type="match status" value="1"/>
</dbReference>
<keyword evidence="2" id="KW-0808">Transferase</keyword>
<dbReference type="InterPro" id="IPR016181">
    <property type="entry name" value="Acyl_CoA_acyltransferase"/>
</dbReference>
<evidence type="ECO:0000259" key="1">
    <source>
        <dbReference type="PROSITE" id="PS51186"/>
    </source>
</evidence>
<evidence type="ECO:0000313" key="2">
    <source>
        <dbReference type="EMBL" id="KJY85380.1"/>
    </source>
</evidence>
<dbReference type="PROSITE" id="PS51186">
    <property type="entry name" value="GNAT"/>
    <property type="match status" value="1"/>
</dbReference>
<dbReference type="GO" id="GO:0016747">
    <property type="term" value="F:acyltransferase activity, transferring groups other than amino-acyl groups"/>
    <property type="evidence" value="ECO:0007669"/>
    <property type="project" value="InterPro"/>
</dbReference>
<dbReference type="Proteomes" id="UP000033673">
    <property type="component" value="Unassembled WGS sequence"/>
</dbReference>
<dbReference type="OrthoDB" id="9801656at2"/>
<keyword evidence="3" id="KW-1185">Reference proteome</keyword>
<comment type="caution">
    <text evidence="2">The sequence shown here is derived from an EMBL/GenBank/DDBJ whole genome shotgun (WGS) entry which is preliminary data.</text>
</comment>